<dbReference type="AlphaFoldDB" id="A0A1W2CUA2"/>
<evidence type="ECO:0000256" key="1">
    <source>
        <dbReference type="SAM" id="MobiDB-lite"/>
    </source>
</evidence>
<dbReference type="Pfam" id="PF07610">
    <property type="entry name" value="DUF1573"/>
    <property type="match status" value="1"/>
</dbReference>
<reference evidence="2 3" key="1">
    <citation type="submission" date="2017-04" db="EMBL/GenBank/DDBJ databases">
        <authorList>
            <person name="Afonso C.L."/>
            <person name="Miller P.J."/>
            <person name="Scott M.A."/>
            <person name="Spackman E."/>
            <person name="Goraichik I."/>
            <person name="Dimitrov K.M."/>
            <person name="Suarez D.L."/>
            <person name="Swayne D.E."/>
        </authorList>
    </citation>
    <scope>NUCLEOTIDE SEQUENCE [LARGE SCALE GENOMIC DNA]</scope>
    <source>
        <strain evidence="2 3">CGMCC 1.12708</strain>
    </source>
</reference>
<organism evidence="2 3">
    <name type="scientific">Moheibacter sediminis</name>
    <dbReference type="NCBI Taxonomy" id="1434700"/>
    <lineage>
        <taxon>Bacteria</taxon>
        <taxon>Pseudomonadati</taxon>
        <taxon>Bacteroidota</taxon>
        <taxon>Flavobacteriia</taxon>
        <taxon>Flavobacteriales</taxon>
        <taxon>Weeksellaceae</taxon>
        <taxon>Moheibacter</taxon>
    </lineage>
</organism>
<feature type="compositionally biased region" description="Polar residues" evidence="1">
    <location>
        <begin position="142"/>
        <end position="166"/>
    </location>
</feature>
<protein>
    <recommendedName>
        <fullName evidence="4">DUF1573 domain-containing protein</fullName>
    </recommendedName>
</protein>
<dbReference type="PANTHER" id="PTHR37833:SF1">
    <property type="entry name" value="SIGNAL PEPTIDE PROTEIN"/>
    <property type="match status" value="1"/>
</dbReference>
<evidence type="ECO:0000313" key="2">
    <source>
        <dbReference type="EMBL" id="SMC88546.1"/>
    </source>
</evidence>
<dbReference type="Proteomes" id="UP000192393">
    <property type="component" value="Unassembled WGS sequence"/>
</dbReference>
<keyword evidence="3" id="KW-1185">Reference proteome</keyword>
<proteinExistence type="predicted"/>
<evidence type="ECO:0000313" key="3">
    <source>
        <dbReference type="Proteomes" id="UP000192393"/>
    </source>
</evidence>
<gene>
    <name evidence="2" type="ORF">SAMN06296427_11151</name>
</gene>
<evidence type="ECO:0008006" key="4">
    <source>
        <dbReference type="Google" id="ProtNLM"/>
    </source>
</evidence>
<dbReference type="Gene3D" id="2.60.40.10">
    <property type="entry name" value="Immunoglobulins"/>
    <property type="match status" value="1"/>
</dbReference>
<dbReference type="InterPro" id="IPR013783">
    <property type="entry name" value="Ig-like_fold"/>
</dbReference>
<dbReference type="OrthoDB" id="826619at2"/>
<dbReference type="STRING" id="1434700.SAMN06296427_11151"/>
<dbReference type="InterPro" id="IPR011467">
    <property type="entry name" value="DUF1573"/>
</dbReference>
<dbReference type="EMBL" id="FWXS01000011">
    <property type="protein sequence ID" value="SMC88546.1"/>
    <property type="molecule type" value="Genomic_DNA"/>
</dbReference>
<dbReference type="RefSeq" id="WP_084018765.1">
    <property type="nucleotide sequence ID" value="NZ_FWXS01000011.1"/>
</dbReference>
<dbReference type="PROSITE" id="PS51257">
    <property type="entry name" value="PROKAR_LIPOPROTEIN"/>
    <property type="match status" value="1"/>
</dbReference>
<name>A0A1W2CUA2_9FLAO</name>
<sequence>MKNTLLGMSLVAVFALVSCEKDKASSLYTDAEKEAQASEVVDPATAPKLQFEQSAYDFGDIPAGSKVEHYFKFTNTGKSPLIIKDGKGSCGCTVPEFPKTPIAPGATDSIKVSFDAGKFQGKQTKTVTLTTNTAAKEEKLTISANIPTGEQAPTQQAPAMSPLNAQ</sequence>
<dbReference type="PANTHER" id="PTHR37833">
    <property type="entry name" value="LIPOPROTEIN-RELATED"/>
    <property type="match status" value="1"/>
</dbReference>
<feature type="region of interest" description="Disordered" evidence="1">
    <location>
        <begin position="140"/>
        <end position="166"/>
    </location>
</feature>
<accession>A0A1W2CUA2</accession>